<evidence type="ECO:0000313" key="1">
    <source>
        <dbReference type="EMBL" id="ENY72414.1"/>
    </source>
</evidence>
<evidence type="ECO:0000313" key="2">
    <source>
        <dbReference type="Proteomes" id="UP000023775"/>
    </source>
</evidence>
<dbReference type="AlphaFoldDB" id="N9U214"/>
<dbReference type="Proteomes" id="UP000023775">
    <property type="component" value="Unassembled WGS sequence"/>
</dbReference>
<gene>
    <name evidence="1" type="ORF">G114_07770</name>
</gene>
<protein>
    <submittedName>
        <fullName evidence="1">Uncharacterized protein</fullName>
    </submittedName>
</protein>
<accession>N9U214</accession>
<proteinExistence type="predicted"/>
<organism evidence="1 2">
    <name type="scientific">Aeromonas diversa CDC 2478-85</name>
    <dbReference type="NCBI Taxonomy" id="1268237"/>
    <lineage>
        <taxon>Bacteria</taxon>
        <taxon>Pseudomonadati</taxon>
        <taxon>Pseudomonadota</taxon>
        <taxon>Gammaproteobacteria</taxon>
        <taxon>Aeromonadales</taxon>
        <taxon>Aeromonadaceae</taxon>
        <taxon>Aeromonas</taxon>
    </lineage>
</organism>
<dbReference type="EMBL" id="APVG01000016">
    <property type="protein sequence ID" value="ENY72414.1"/>
    <property type="molecule type" value="Genomic_DNA"/>
</dbReference>
<reference evidence="1 2" key="1">
    <citation type="journal article" date="2013" name="Genome Announc.">
        <title>Draft Genome Sequence of the Aeromonas diversa Type Strain.</title>
        <authorList>
            <person name="Farfan M."/>
            <person name="Spataro N."/>
            <person name="Sanglas A."/>
            <person name="Albarral V."/>
            <person name="Loren J.G."/>
            <person name="Bosch E."/>
            <person name="Fuste M.C."/>
        </authorList>
    </citation>
    <scope>NUCLEOTIDE SEQUENCE [LARGE SCALE GENOMIC DNA]</scope>
    <source>
        <strain evidence="1 2">2478-85</strain>
    </source>
</reference>
<sequence>MKTSYYFNQFYIKQEDGKKFIVFIDSISEREHTIEHPIFHIKKENRSFFVYTYLSDRNTKIIYGKLFYNEESADEFHSHISNLAL</sequence>
<keyword evidence="2" id="KW-1185">Reference proteome</keyword>
<comment type="caution">
    <text evidence="1">The sequence shown here is derived from an EMBL/GenBank/DDBJ whole genome shotgun (WGS) entry which is preliminary data.</text>
</comment>
<name>N9U214_9GAMM</name>